<dbReference type="Gene3D" id="3.40.50.300">
    <property type="entry name" value="P-loop containing nucleotide triphosphate hydrolases"/>
    <property type="match status" value="1"/>
</dbReference>
<dbReference type="RefSeq" id="WP_344806412.1">
    <property type="nucleotide sequence ID" value="NZ_BAABAB010000022.1"/>
</dbReference>
<evidence type="ECO:0000313" key="1">
    <source>
        <dbReference type="EMBL" id="GAA3627749.1"/>
    </source>
</evidence>
<dbReference type="Proteomes" id="UP001501490">
    <property type="component" value="Unassembled WGS sequence"/>
</dbReference>
<comment type="caution">
    <text evidence="1">The sequence shown here is derived from an EMBL/GenBank/DDBJ whole genome shotgun (WGS) entry which is preliminary data.</text>
</comment>
<proteinExistence type="predicted"/>
<evidence type="ECO:0008006" key="3">
    <source>
        <dbReference type="Google" id="ProtNLM"/>
    </source>
</evidence>
<dbReference type="EMBL" id="BAABAB010000022">
    <property type="protein sequence ID" value="GAA3627749.1"/>
    <property type="molecule type" value="Genomic_DNA"/>
</dbReference>
<dbReference type="SUPFAM" id="SSF52540">
    <property type="entry name" value="P-loop containing nucleoside triphosphate hydrolases"/>
    <property type="match status" value="1"/>
</dbReference>
<keyword evidence="2" id="KW-1185">Reference proteome</keyword>
<protein>
    <recommendedName>
        <fullName evidence="3">Uridine kinase</fullName>
    </recommendedName>
</protein>
<accession>A0ABP7A9W4</accession>
<reference evidence="2" key="1">
    <citation type="journal article" date="2019" name="Int. J. Syst. Evol. Microbiol.">
        <title>The Global Catalogue of Microorganisms (GCM) 10K type strain sequencing project: providing services to taxonomists for standard genome sequencing and annotation.</title>
        <authorList>
            <consortium name="The Broad Institute Genomics Platform"/>
            <consortium name="The Broad Institute Genome Sequencing Center for Infectious Disease"/>
            <person name="Wu L."/>
            <person name="Ma J."/>
        </authorList>
    </citation>
    <scope>NUCLEOTIDE SEQUENCE [LARGE SCALE GENOMIC DNA]</scope>
    <source>
        <strain evidence="2">JCM 16929</strain>
    </source>
</reference>
<evidence type="ECO:0000313" key="2">
    <source>
        <dbReference type="Proteomes" id="UP001501490"/>
    </source>
</evidence>
<name>A0ABP7A9W4_9ACTN</name>
<organism evidence="1 2">
    <name type="scientific">Microlunatus ginsengisoli</name>
    <dbReference type="NCBI Taxonomy" id="363863"/>
    <lineage>
        <taxon>Bacteria</taxon>
        <taxon>Bacillati</taxon>
        <taxon>Actinomycetota</taxon>
        <taxon>Actinomycetes</taxon>
        <taxon>Propionibacteriales</taxon>
        <taxon>Propionibacteriaceae</taxon>
        <taxon>Microlunatus</taxon>
    </lineage>
</organism>
<sequence>MAQVVLLAGPSGSGKSRVARLSGCPQLALDDFYYDGDHPGLPHALGIVDWDDPGSWDADAAMAAIVALCESGRAEVPTYDISTSRRTGSRRLELDGAPCFVAEGLFAPDVVARCRAAGVLGEALYLDRPRTLTLLLRFVRDVREHRKPLGVLIRRGLALWRAEPQVRADALAAGCRPVSLREALRIVAARMQTSSS</sequence>
<gene>
    <name evidence="1" type="ORF">GCM10022236_32580</name>
</gene>
<dbReference type="InterPro" id="IPR027417">
    <property type="entry name" value="P-loop_NTPase"/>
</dbReference>